<proteinExistence type="predicted"/>
<keyword evidence="3" id="KW-1185">Reference proteome</keyword>
<dbReference type="Pfam" id="PF11823">
    <property type="entry name" value="Se_S_carrier"/>
    <property type="match status" value="1"/>
</dbReference>
<dbReference type="PATRIC" id="fig|1195236.3.peg.4379"/>
<organism evidence="2 3">
    <name type="scientific">Ruminiclostridium cellobioparum subsp. termitidis CT1112</name>
    <dbReference type="NCBI Taxonomy" id="1195236"/>
    <lineage>
        <taxon>Bacteria</taxon>
        <taxon>Bacillati</taxon>
        <taxon>Bacillota</taxon>
        <taxon>Clostridia</taxon>
        <taxon>Eubacteriales</taxon>
        <taxon>Oscillospiraceae</taxon>
        <taxon>Ruminiclostridium</taxon>
    </lineage>
</organism>
<evidence type="ECO:0000313" key="3">
    <source>
        <dbReference type="Proteomes" id="UP000014155"/>
    </source>
</evidence>
<dbReference type="Proteomes" id="UP000014155">
    <property type="component" value="Unassembled WGS sequence"/>
</dbReference>
<gene>
    <name evidence="2" type="ORF">CTER_4207</name>
</gene>
<dbReference type="InterPro" id="IPR021778">
    <property type="entry name" value="Se/S_carrier-like"/>
</dbReference>
<dbReference type="RefSeq" id="WP_004629072.1">
    <property type="nucleotide sequence ID" value="NZ_AORV01000060.1"/>
</dbReference>
<comment type="caution">
    <text evidence="2">The sequence shown here is derived from an EMBL/GenBank/DDBJ whole genome shotgun (WGS) entry which is preliminary data.</text>
</comment>
<evidence type="ECO:0000313" key="2">
    <source>
        <dbReference type="EMBL" id="EMS70035.1"/>
    </source>
</evidence>
<evidence type="ECO:0000259" key="1">
    <source>
        <dbReference type="Pfam" id="PF11823"/>
    </source>
</evidence>
<dbReference type="eggNOG" id="ENOG50335A1">
    <property type="taxonomic scope" value="Bacteria"/>
</dbReference>
<dbReference type="AlphaFoldDB" id="S0FFW7"/>
<sequence>MKCIAVLETGNYVYKLESALERKGLKFDIVSTPCNVAKGGCGLCLKFPEEYLPVVRNVAVECHTPVKAFYRVVPGFTKNRYQRI</sequence>
<protein>
    <recommendedName>
        <fullName evidence="1">Putative Se/S carrier protein-like domain-containing protein</fullName>
    </recommendedName>
</protein>
<feature type="domain" description="Putative Se/S carrier protein-like" evidence="1">
    <location>
        <begin position="2"/>
        <end position="71"/>
    </location>
</feature>
<name>S0FFW7_RUMCE</name>
<dbReference type="EMBL" id="AORV01000060">
    <property type="protein sequence ID" value="EMS70035.1"/>
    <property type="molecule type" value="Genomic_DNA"/>
</dbReference>
<accession>S0FFW7</accession>
<reference evidence="2 3" key="1">
    <citation type="journal article" date="2013" name="Genome Announc.">
        <title>Draft Genome Sequence of the Cellulolytic, Mesophilic, Anaerobic Bacterium Clostridium termitidis Strain CT1112 (DSM 5398).</title>
        <authorList>
            <person name="Lal S."/>
            <person name="Ramachandran U."/>
            <person name="Zhang X."/>
            <person name="Munir R."/>
            <person name="Sparling R."/>
            <person name="Levin D.B."/>
        </authorList>
    </citation>
    <scope>NUCLEOTIDE SEQUENCE [LARGE SCALE GENOMIC DNA]</scope>
    <source>
        <strain evidence="2 3">CT1112</strain>
    </source>
</reference>